<dbReference type="InterPro" id="IPR056440">
    <property type="entry name" value="Zn-ribbon_GIR1"/>
</dbReference>
<accession>A0A5D2MEV3</accession>
<protein>
    <recommendedName>
        <fullName evidence="1">GIR1-like zinc ribbon domain-containing protein</fullName>
    </recommendedName>
</protein>
<dbReference type="AlphaFoldDB" id="A0A5D2MEV3"/>
<feature type="domain" description="GIR1-like zinc ribbon" evidence="1">
    <location>
        <begin position="75"/>
        <end position="109"/>
    </location>
</feature>
<evidence type="ECO:0000313" key="3">
    <source>
        <dbReference type="Proteomes" id="UP000322667"/>
    </source>
</evidence>
<dbReference type="EMBL" id="CM017622">
    <property type="protein sequence ID" value="TYH89855.1"/>
    <property type="molecule type" value="Genomic_DNA"/>
</dbReference>
<name>A0A5D2MEV3_GOSTO</name>
<dbReference type="Proteomes" id="UP000322667">
    <property type="component" value="Chromosome A13"/>
</dbReference>
<proteinExistence type="predicted"/>
<dbReference type="PANTHER" id="PTHR33177">
    <property type="entry name" value="PUTATIVE-RELATED"/>
    <property type="match status" value="1"/>
</dbReference>
<reference evidence="2 3" key="1">
    <citation type="submission" date="2019-07" db="EMBL/GenBank/DDBJ databases">
        <title>WGS assembly of Gossypium tomentosum.</title>
        <authorList>
            <person name="Chen Z.J."/>
            <person name="Sreedasyam A."/>
            <person name="Ando A."/>
            <person name="Song Q."/>
            <person name="De L."/>
            <person name="Hulse-Kemp A."/>
            <person name="Ding M."/>
            <person name="Ye W."/>
            <person name="Kirkbride R."/>
            <person name="Jenkins J."/>
            <person name="Plott C."/>
            <person name="Lovell J."/>
            <person name="Lin Y.-M."/>
            <person name="Vaughn R."/>
            <person name="Liu B."/>
            <person name="Li W."/>
            <person name="Simpson S."/>
            <person name="Scheffler B."/>
            <person name="Saski C."/>
            <person name="Grover C."/>
            <person name="Hu G."/>
            <person name="Conover J."/>
            <person name="Carlson J."/>
            <person name="Shu S."/>
            <person name="Boston L."/>
            <person name="Williams M."/>
            <person name="Peterson D."/>
            <person name="Mcgee K."/>
            <person name="Jones D."/>
            <person name="Wendel J."/>
            <person name="Stelly D."/>
            <person name="Grimwood J."/>
            <person name="Schmutz J."/>
        </authorList>
    </citation>
    <scope>NUCLEOTIDE SEQUENCE [LARGE SCALE GENOMIC DNA]</scope>
    <source>
        <strain evidence="2">7179.01</strain>
    </source>
</reference>
<gene>
    <name evidence="2" type="ORF">ES332_A13G011400v1</name>
</gene>
<sequence>KISLTETIREENKKSVDLNSELTLIGLPRKDPLSTNQCPEISLASLSKTSCMLLNQQDSSSEEIEFSYSRVEGSSLMVMACTRCLMYVMACEIYPKCANCKTSYHLLDLFRDLPQSP</sequence>
<feature type="non-terminal residue" evidence="2">
    <location>
        <position position="1"/>
    </location>
</feature>
<dbReference type="Pfam" id="PF24747">
    <property type="entry name" value="Zn-ribbon_GIR1"/>
    <property type="match status" value="1"/>
</dbReference>
<dbReference type="PANTHER" id="PTHR33177:SF77">
    <property type="entry name" value="LITAF DOMAIN-CONTAINING PROTEIN"/>
    <property type="match status" value="1"/>
</dbReference>
<evidence type="ECO:0000313" key="2">
    <source>
        <dbReference type="EMBL" id="TYH89855.1"/>
    </source>
</evidence>
<dbReference type="InterPro" id="IPR055281">
    <property type="entry name" value="GIR1-2/SIED1"/>
</dbReference>
<keyword evidence="3" id="KW-1185">Reference proteome</keyword>
<organism evidence="2 3">
    <name type="scientific">Gossypium tomentosum</name>
    <name type="common">Hawaiian cotton</name>
    <name type="synonym">Gossypium sandvicense</name>
    <dbReference type="NCBI Taxonomy" id="34277"/>
    <lineage>
        <taxon>Eukaryota</taxon>
        <taxon>Viridiplantae</taxon>
        <taxon>Streptophyta</taxon>
        <taxon>Embryophyta</taxon>
        <taxon>Tracheophyta</taxon>
        <taxon>Spermatophyta</taxon>
        <taxon>Magnoliopsida</taxon>
        <taxon>eudicotyledons</taxon>
        <taxon>Gunneridae</taxon>
        <taxon>Pentapetalae</taxon>
        <taxon>rosids</taxon>
        <taxon>malvids</taxon>
        <taxon>Malvales</taxon>
        <taxon>Malvaceae</taxon>
        <taxon>Malvoideae</taxon>
        <taxon>Gossypium</taxon>
    </lineage>
</organism>
<evidence type="ECO:0000259" key="1">
    <source>
        <dbReference type="Pfam" id="PF24747"/>
    </source>
</evidence>